<dbReference type="InterPro" id="IPR015414">
    <property type="entry name" value="TMEM64"/>
</dbReference>
<keyword evidence="4 6" id="KW-1133">Transmembrane helix</keyword>
<dbReference type="GO" id="GO:0005886">
    <property type="term" value="C:plasma membrane"/>
    <property type="evidence" value="ECO:0007669"/>
    <property type="project" value="UniProtKB-SubCell"/>
</dbReference>
<gene>
    <name evidence="8" type="ORF">CYL18_04460</name>
</gene>
<evidence type="ECO:0000313" key="8">
    <source>
        <dbReference type="EMBL" id="PQD97131.1"/>
    </source>
</evidence>
<dbReference type="PANTHER" id="PTHR12677:SF55">
    <property type="entry name" value="UNDECAPRENYL PHOSPHATE TRANSPORTER SAOUHSC_00901-RELATED"/>
    <property type="match status" value="1"/>
</dbReference>
<keyword evidence="2 6" id="KW-1003">Cell membrane</keyword>
<comment type="caution">
    <text evidence="8">The sequence shown here is derived from an EMBL/GenBank/DDBJ whole genome shotgun (WGS) entry which is preliminary data.</text>
</comment>
<dbReference type="OrthoDB" id="5471155at2"/>
<feature type="domain" description="VTT" evidence="7">
    <location>
        <begin position="33"/>
        <end position="151"/>
    </location>
</feature>
<evidence type="ECO:0000256" key="5">
    <source>
        <dbReference type="ARBA" id="ARBA00023136"/>
    </source>
</evidence>
<comment type="subcellular location">
    <subcellularLocation>
        <location evidence="1 6">Cell membrane</location>
        <topology evidence="1 6">Multi-pass membrane protein</topology>
    </subcellularLocation>
</comment>
<organism evidence="8 9">
    <name type="scientific">Pradoshia eiseniae</name>
    <dbReference type="NCBI Taxonomy" id="2064768"/>
    <lineage>
        <taxon>Bacteria</taxon>
        <taxon>Bacillati</taxon>
        <taxon>Bacillota</taxon>
        <taxon>Bacilli</taxon>
        <taxon>Bacillales</taxon>
        <taxon>Bacillaceae</taxon>
        <taxon>Pradoshia</taxon>
    </lineage>
</organism>
<dbReference type="Proteomes" id="UP000239663">
    <property type="component" value="Unassembled WGS sequence"/>
</dbReference>
<evidence type="ECO:0000256" key="1">
    <source>
        <dbReference type="ARBA" id="ARBA00004651"/>
    </source>
</evidence>
<evidence type="ECO:0000256" key="6">
    <source>
        <dbReference type="RuleBase" id="RU366058"/>
    </source>
</evidence>
<comment type="caution">
    <text evidence="6">Lacks conserved residue(s) required for the propagation of feature annotation.</text>
</comment>
<keyword evidence="9" id="KW-1185">Reference proteome</keyword>
<feature type="transmembrane region" description="Helical" evidence="6">
    <location>
        <begin position="45"/>
        <end position="70"/>
    </location>
</feature>
<keyword evidence="5 6" id="KW-0472">Membrane</keyword>
<evidence type="ECO:0000259" key="7">
    <source>
        <dbReference type="Pfam" id="PF09335"/>
    </source>
</evidence>
<protein>
    <recommendedName>
        <fullName evidence="6">TVP38/TMEM64 family membrane protein</fullName>
    </recommendedName>
</protein>
<reference evidence="8 9" key="1">
    <citation type="submission" date="2017-12" db="EMBL/GenBank/DDBJ databases">
        <title>Taxonomic description and draft genome of Pradoshia cofamensis Gen. nov., sp. nov., a thermotolerant bacillale isolated from anterior gut of earthworm Eisenia fetida.</title>
        <authorList>
            <person name="Saha T."/>
            <person name="Chakraborty R."/>
        </authorList>
    </citation>
    <scope>NUCLEOTIDE SEQUENCE [LARGE SCALE GENOMIC DNA]</scope>
    <source>
        <strain evidence="8 9">EAG3</strain>
    </source>
</reference>
<dbReference type="RefSeq" id="WP_104848226.1">
    <property type="nucleotide sequence ID" value="NZ_PKOZ01000001.1"/>
</dbReference>
<evidence type="ECO:0000256" key="2">
    <source>
        <dbReference type="ARBA" id="ARBA00022475"/>
    </source>
</evidence>
<dbReference type="PANTHER" id="PTHR12677">
    <property type="entry name" value="GOLGI APPARATUS MEMBRANE PROTEIN TVP38-RELATED"/>
    <property type="match status" value="1"/>
</dbReference>
<dbReference type="Pfam" id="PF09335">
    <property type="entry name" value="VTT_dom"/>
    <property type="match status" value="1"/>
</dbReference>
<sequence length="184" mass="20248">MDTYVLQLFENAGYFAIVISLLFNITISILGVVPSFFITIANISFFGFGYGLMLSIIGEALGAIVSFFLYRKGIRKFSGKVTIENKYLKRLSETDGLSAFFLVLGLRLAPFMPSGLITLVSAGSRMGLLNFSVASTIGKIPALFIEAYSVYAILEWHWKGKMVLGIVSLVLIVIAIRKKKNLEA</sequence>
<dbReference type="EMBL" id="PKOZ01000001">
    <property type="protein sequence ID" value="PQD97131.1"/>
    <property type="molecule type" value="Genomic_DNA"/>
</dbReference>
<comment type="similarity">
    <text evidence="6">Belongs to the TVP38/TMEM64 family.</text>
</comment>
<proteinExistence type="inferred from homology"/>
<dbReference type="AlphaFoldDB" id="A0A2S7N4X2"/>
<evidence type="ECO:0000256" key="3">
    <source>
        <dbReference type="ARBA" id="ARBA00022692"/>
    </source>
</evidence>
<evidence type="ECO:0000313" key="9">
    <source>
        <dbReference type="Proteomes" id="UP000239663"/>
    </source>
</evidence>
<name>A0A2S7N4X2_9BACI</name>
<keyword evidence="3 6" id="KW-0812">Transmembrane</keyword>
<accession>A0A2S7N4X2</accession>
<feature type="transmembrane region" description="Helical" evidence="6">
    <location>
        <begin position="97"/>
        <end position="119"/>
    </location>
</feature>
<dbReference type="InterPro" id="IPR032816">
    <property type="entry name" value="VTT_dom"/>
</dbReference>
<feature type="transmembrane region" description="Helical" evidence="6">
    <location>
        <begin position="12"/>
        <end position="33"/>
    </location>
</feature>
<feature type="transmembrane region" description="Helical" evidence="6">
    <location>
        <begin position="160"/>
        <end position="176"/>
    </location>
</feature>
<evidence type="ECO:0000256" key="4">
    <source>
        <dbReference type="ARBA" id="ARBA00022989"/>
    </source>
</evidence>